<gene>
    <name evidence="3" type="ORF">MECH1_V1_3141</name>
</gene>
<evidence type="ECO:0000256" key="1">
    <source>
        <dbReference type="SAM" id="SignalP"/>
    </source>
</evidence>
<accession>A0ABM9NMP0</accession>
<protein>
    <submittedName>
        <fullName evidence="3">Rap1a domain-containing protein</fullName>
    </submittedName>
</protein>
<sequence length="130" mass="14685">MQLKTLKWRGLALLMSLIPVPHASAVTEQDFLARNTQQLIQLCTAPADDPLRVAAVHFCTGYLVGAYHYHESVNSGPDSQPLVCPPNPKPTREQAITDFVSWAKAHPQYNQDRPVDAMFRFMVEKWPCPR</sequence>
<reference evidence="3 4" key="1">
    <citation type="submission" date="2024-04" db="EMBL/GenBank/DDBJ databases">
        <authorList>
            <person name="Cremers G."/>
        </authorList>
    </citation>
    <scope>NUCLEOTIDE SEQUENCE [LARGE SCALE GENOMIC DNA]</scope>
    <source>
        <strain evidence="3">MeCH1-AG</strain>
    </source>
</reference>
<evidence type="ECO:0000313" key="4">
    <source>
        <dbReference type="Proteomes" id="UP001497493"/>
    </source>
</evidence>
<feature type="signal peptide" evidence="1">
    <location>
        <begin position="1"/>
        <end position="25"/>
    </location>
</feature>
<name>A0ABM9NMP0_9GAMM</name>
<organism evidence="3 4">
    <name type="scientific">Candidatus Methylocalor cossyra</name>
    <dbReference type="NCBI Taxonomy" id="3108543"/>
    <lineage>
        <taxon>Bacteria</taxon>
        <taxon>Pseudomonadati</taxon>
        <taxon>Pseudomonadota</taxon>
        <taxon>Gammaproteobacteria</taxon>
        <taxon>Methylococcales</taxon>
        <taxon>Methylococcaceae</taxon>
        <taxon>Candidatus Methylocalor</taxon>
    </lineage>
</organism>
<dbReference type="EMBL" id="OZ026884">
    <property type="protein sequence ID" value="CAL1241917.1"/>
    <property type="molecule type" value="Genomic_DNA"/>
</dbReference>
<dbReference type="Pfam" id="PF18602">
    <property type="entry name" value="Rap1a"/>
    <property type="match status" value="1"/>
</dbReference>
<feature type="chain" id="PRO_5047163220" evidence="1">
    <location>
        <begin position="26"/>
        <end position="130"/>
    </location>
</feature>
<dbReference type="InterPro" id="IPR041238">
    <property type="entry name" value="Rap1a"/>
</dbReference>
<keyword evidence="4" id="KW-1185">Reference proteome</keyword>
<feature type="domain" description="Rap1a immunity protein" evidence="2">
    <location>
        <begin position="36"/>
        <end position="128"/>
    </location>
</feature>
<keyword evidence="1" id="KW-0732">Signal</keyword>
<proteinExistence type="predicted"/>
<evidence type="ECO:0000313" key="3">
    <source>
        <dbReference type="EMBL" id="CAL1241917.1"/>
    </source>
</evidence>
<evidence type="ECO:0000259" key="2">
    <source>
        <dbReference type="Pfam" id="PF18602"/>
    </source>
</evidence>
<dbReference type="RefSeq" id="WP_348758387.1">
    <property type="nucleotide sequence ID" value="NZ_OZ026884.1"/>
</dbReference>
<dbReference type="Proteomes" id="UP001497493">
    <property type="component" value="Chromosome"/>
</dbReference>